<accession>A0AAP0KVT2</accession>
<dbReference type="Proteomes" id="UP001419268">
    <property type="component" value="Unassembled WGS sequence"/>
</dbReference>
<organism evidence="2 3">
    <name type="scientific">Stephania cephalantha</name>
    <dbReference type="NCBI Taxonomy" id="152367"/>
    <lineage>
        <taxon>Eukaryota</taxon>
        <taxon>Viridiplantae</taxon>
        <taxon>Streptophyta</taxon>
        <taxon>Embryophyta</taxon>
        <taxon>Tracheophyta</taxon>
        <taxon>Spermatophyta</taxon>
        <taxon>Magnoliopsida</taxon>
        <taxon>Ranunculales</taxon>
        <taxon>Menispermaceae</taxon>
        <taxon>Menispermoideae</taxon>
        <taxon>Cissampelideae</taxon>
        <taxon>Stephania</taxon>
    </lineage>
</organism>
<proteinExistence type="predicted"/>
<dbReference type="AlphaFoldDB" id="A0AAP0KVT2"/>
<evidence type="ECO:0000313" key="2">
    <source>
        <dbReference type="EMBL" id="KAK9159140.1"/>
    </source>
</evidence>
<feature type="region of interest" description="Disordered" evidence="1">
    <location>
        <begin position="1"/>
        <end position="32"/>
    </location>
</feature>
<evidence type="ECO:0000256" key="1">
    <source>
        <dbReference type="SAM" id="MobiDB-lite"/>
    </source>
</evidence>
<evidence type="ECO:0000313" key="3">
    <source>
        <dbReference type="Proteomes" id="UP001419268"/>
    </source>
</evidence>
<keyword evidence="3" id="KW-1185">Reference proteome</keyword>
<name>A0AAP0KVT2_9MAGN</name>
<gene>
    <name evidence="2" type="ORF">Scep_005714</name>
</gene>
<dbReference type="EMBL" id="JBBNAG010000002">
    <property type="protein sequence ID" value="KAK9159140.1"/>
    <property type="molecule type" value="Genomic_DNA"/>
</dbReference>
<protein>
    <submittedName>
        <fullName evidence="2">Uncharacterized protein</fullName>
    </submittedName>
</protein>
<sequence>MHAAAAPLNLTRPHSPKSLTATTPHPPPPRPNLSLSDVLISSFFRLDPPTLLDFTRHRSLALPSSPCVMLARLPASPISMPHFSVP</sequence>
<comment type="caution">
    <text evidence="2">The sequence shown here is derived from an EMBL/GenBank/DDBJ whole genome shotgun (WGS) entry which is preliminary data.</text>
</comment>
<reference evidence="2 3" key="1">
    <citation type="submission" date="2024-01" db="EMBL/GenBank/DDBJ databases">
        <title>Genome assemblies of Stephania.</title>
        <authorList>
            <person name="Yang L."/>
        </authorList>
    </citation>
    <scope>NUCLEOTIDE SEQUENCE [LARGE SCALE GENOMIC DNA]</scope>
    <source>
        <strain evidence="2">JXDWG</strain>
        <tissue evidence="2">Leaf</tissue>
    </source>
</reference>